<evidence type="ECO:0000256" key="6">
    <source>
        <dbReference type="SAM" id="SignalP"/>
    </source>
</evidence>
<sequence>MRGTPHNARRPRKVVTAATVTVAVGALLSALSPLPAAGAAPEERDVPLRQAFRDAAEHHHVPESVLLGVAYLESRWDSHRGLPSVTAGYGPMHLTDARAALTDFPQRGDGGDDPRGDVGRPLTDVGPPTVDTRALPPTLTTLDRAAGLTGLRAEELREDPAANVEGGAALLAQAQKSLGAPLSPDPARWYGAVARYSGAEDSATASVFADDVFQVIRDGVTRTTDDGETLTLAAHPGLAPDTSRLRSLGLRTVSADGTECPRTIACEWLPAPYEEYGTDDYGNHDLADRPHDQKIDYIVVHDTEATWDTTLQLVQKPDYLAWHYSIRSADGHVDQHVRTKDVGWHAGNWYVNAKSVGIEHEGFLTDPGTWYTEAMYRASARLVRYLALRNGIPLDRQHILGHDNVPGPTPANIPGMHTDPGPYWDWAHYFRLLGAPFRQTAGPGSALVTIAPDLVSNRPVYTGCASAGDTCPSRGSTAVRLYTEPREDAPLVEDTGLHGEAPSTTGVNDTGARASTGQQFAVAERRGDWTAIWYLGQKAWFHDPRGHRTALPATGLLVTPKEGRAEVPVYGRAYPEASAYPAGVPVQPEAPLPYRLLAGQSYAVGQATRGEYYRAVTFDASQHVVVRGEQRYYEIQFGHRVAWVKAGDVTLRPSWAPFSPAGTSPRGGA</sequence>
<dbReference type="GO" id="GO:0009253">
    <property type="term" value="P:peptidoglycan catabolic process"/>
    <property type="evidence" value="ECO:0007669"/>
    <property type="project" value="InterPro"/>
</dbReference>
<gene>
    <name evidence="8" type="ORF">SAMN05216252_118125</name>
</gene>
<dbReference type="Gene3D" id="1.10.530.10">
    <property type="match status" value="1"/>
</dbReference>
<name>A0A239L6F6_9ACTN</name>
<proteinExistence type="predicted"/>
<comment type="catalytic activity">
    <reaction evidence="1">
        <text>Hydrolyzes the link between N-acetylmuramoyl residues and L-amino acid residues in certain cell-wall glycopeptides.</text>
        <dbReference type="EC" id="3.5.1.28"/>
    </reaction>
</comment>
<dbReference type="RefSeq" id="WP_089226817.1">
    <property type="nucleotide sequence ID" value="NZ_FZOF01000018.1"/>
</dbReference>
<dbReference type="CDD" id="cd06583">
    <property type="entry name" value="PGRP"/>
    <property type="match status" value="1"/>
</dbReference>
<dbReference type="SMART" id="SM00644">
    <property type="entry name" value="Ami_2"/>
    <property type="match status" value="1"/>
</dbReference>
<accession>A0A239L6F6</accession>
<dbReference type="OrthoDB" id="66275at2"/>
<dbReference type="InterPro" id="IPR023346">
    <property type="entry name" value="Lysozyme-like_dom_sf"/>
</dbReference>
<dbReference type="Gene3D" id="3.40.80.10">
    <property type="entry name" value="Peptidoglycan recognition protein-like"/>
    <property type="match status" value="1"/>
</dbReference>
<dbReference type="SUPFAM" id="SSF53955">
    <property type="entry name" value="Lysozyme-like"/>
    <property type="match status" value="1"/>
</dbReference>
<dbReference type="InterPro" id="IPR002502">
    <property type="entry name" value="Amidase_domain"/>
</dbReference>
<feature type="region of interest" description="Disordered" evidence="5">
    <location>
        <begin position="103"/>
        <end position="135"/>
    </location>
</feature>
<dbReference type="InterPro" id="IPR036505">
    <property type="entry name" value="Amidase/PGRP_sf"/>
</dbReference>
<dbReference type="Pfam" id="PF01510">
    <property type="entry name" value="Amidase_2"/>
    <property type="match status" value="1"/>
</dbReference>
<keyword evidence="9" id="KW-1185">Reference proteome</keyword>
<evidence type="ECO:0000256" key="5">
    <source>
        <dbReference type="SAM" id="MobiDB-lite"/>
    </source>
</evidence>
<dbReference type="PANTHER" id="PTHR30417:SF1">
    <property type="entry name" value="N-ACETYLMURAMOYL-L-ALANINE AMIDASE AMID"/>
    <property type="match status" value="1"/>
</dbReference>
<evidence type="ECO:0000256" key="3">
    <source>
        <dbReference type="ARBA" id="ARBA00022801"/>
    </source>
</evidence>
<dbReference type="EC" id="3.5.1.28" evidence="2"/>
<organism evidence="8 9">
    <name type="scientific">Actinacidiphila glaucinigra</name>
    <dbReference type="NCBI Taxonomy" id="235986"/>
    <lineage>
        <taxon>Bacteria</taxon>
        <taxon>Bacillati</taxon>
        <taxon>Actinomycetota</taxon>
        <taxon>Actinomycetes</taxon>
        <taxon>Kitasatosporales</taxon>
        <taxon>Streptomycetaceae</taxon>
        <taxon>Actinacidiphila</taxon>
    </lineage>
</organism>
<keyword evidence="4" id="KW-0961">Cell wall biogenesis/degradation</keyword>
<evidence type="ECO:0000259" key="7">
    <source>
        <dbReference type="SMART" id="SM00644"/>
    </source>
</evidence>
<dbReference type="GO" id="GO:0008745">
    <property type="term" value="F:N-acetylmuramoyl-L-alanine amidase activity"/>
    <property type="evidence" value="ECO:0007669"/>
    <property type="project" value="UniProtKB-EC"/>
</dbReference>
<dbReference type="EMBL" id="FZOF01000018">
    <property type="protein sequence ID" value="SNT26031.1"/>
    <property type="molecule type" value="Genomic_DNA"/>
</dbReference>
<reference evidence="8 9" key="1">
    <citation type="submission" date="2017-06" db="EMBL/GenBank/DDBJ databases">
        <authorList>
            <person name="Kim H.J."/>
            <person name="Triplett B.A."/>
        </authorList>
    </citation>
    <scope>NUCLEOTIDE SEQUENCE [LARGE SCALE GENOMIC DNA]</scope>
    <source>
        <strain evidence="8 9">CGMCC 4.1858</strain>
    </source>
</reference>
<dbReference type="GO" id="GO:0009254">
    <property type="term" value="P:peptidoglycan turnover"/>
    <property type="evidence" value="ECO:0007669"/>
    <property type="project" value="TreeGrafter"/>
</dbReference>
<feature type="chain" id="PRO_5038728240" description="N-acetylmuramoyl-L-alanine amidase" evidence="6">
    <location>
        <begin position="39"/>
        <end position="669"/>
    </location>
</feature>
<evidence type="ECO:0000256" key="4">
    <source>
        <dbReference type="ARBA" id="ARBA00023316"/>
    </source>
</evidence>
<feature type="compositionally biased region" description="Basic and acidic residues" evidence="5">
    <location>
        <begin position="109"/>
        <end position="118"/>
    </location>
</feature>
<keyword evidence="3" id="KW-0378">Hydrolase</keyword>
<dbReference type="Proteomes" id="UP000198280">
    <property type="component" value="Unassembled WGS sequence"/>
</dbReference>
<dbReference type="PANTHER" id="PTHR30417">
    <property type="entry name" value="N-ACETYLMURAMOYL-L-ALANINE AMIDASE AMID"/>
    <property type="match status" value="1"/>
</dbReference>
<dbReference type="InterPro" id="IPR051206">
    <property type="entry name" value="NAMLAA_amidase_2"/>
</dbReference>
<keyword evidence="6" id="KW-0732">Signal</keyword>
<dbReference type="FunFam" id="3.40.80.10:FF:000006">
    <property type="entry name" value="N-acetylmuramoyl-L-alanine amidase"/>
    <property type="match status" value="1"/>
</dbReference>
<feature type="compositionally biased region" description="Polar residues" evidence="5">
    <location>
        <begin position="502"/>
        <end position="512"/>
    </location>
</feature>
<evidence type="ECO:0000313" key="8">
    <source>
        <dbReference type="EMBL" id="SNT26031.1"/>
    </source>
</evidence>
<feature type="region of interest" description="Disordered" evidence="5">
    <location>
        <begin position="492"/>
        <end position="512"/>
    </location>
</feature>
<feature type="signal peptide" evidence="6">
    <location>
        <begin position="1"/>
        <end position="38"/>
    </location>
</feature>
<dbReference type="SUPFAM" id="SSF55846">
    <property type="entry name" value="N-acetylmuramoyl-L-alanine amidase-like"/>
    <property type="match status" value="1"/>
</dbReference>
<evidence type="ECO:0000313" key="9">
    <source>
        <dbReference type="Proteomes" id="UP000198280"/>
    </source>
</evidence>
<protein>
    <recommendedName>
        <fullName evidence="2">N-acetylmuramoyl-L-alanine amidase</fullName>
        <ecNumber evidence="2">3.5.1.28</ecNumber>
    </recommendedName>
</protein>
<dbReference type="AlphaFoldDB" id="A0A239L6F6"/>
<dbReference type="GO" id="GO:0071555">
    <property type="term" value="P:cell wall organization"/>
    <property type="evidence" value="ECO:0007669"/>
    <property type="project" value="UniProtKB-KW"/>
</dbReference>
<evidence type="ECO:0000256" key="1">
    <source>
        <dbReference type="ARBA" id="ARBA00001561"/>
    </source>
</evidence>
<evidence type="ECO:0000256" key="2">
    <source>
        <dbReference type="ARBA" id="ARBA00011901"/>
    </source>
</evidence>
<feature type="domain" description="N-acetylmuramoyl-L-alanine amidase" evidence="7">
    <location>
        <begin position="284"/>
        <end position="421"/>
    </location>
</feature>